<feature type="region of interest" description="Disordered" evidence="1">
    <location>
        <begin position="57"/>
        <end position="92"/>
    </location>
</feature>
<evidence type="ECO:0000313" key="2">
    <source>
        <dbReference type="EMBL" id="OGF27408.1"/>
    </source>
</evidence>
<protein>
    <submittedName>
        <fullName evidence="2">Uncharacterized protein</fullName>
    </submittedName>
</protein>
<proteinExistence type="predicted"/>
<name>A0A1F5SKZ6_9BACT</name>
<reference evidence="2 3" key="1">
    <citation type="journal article" date="2016" name="Nat. Commun.">
        <title>Thousands of microbial genomes shed light on interconnected biogeochemical processes in an aquifer system.</title>
        <authorList>
            <person name="Anantharaman K."/>
            <person name="Brown C.T."/>
            <person name="Hug L.A."/>
            <person name="Sharon I."/>
            <person name="Castelle C.J."/>
            <person name="Probst A.J."/>
            <person name="Thomas B.C."/>
            <person name="Singh A."/>
            <person name="Wilkins M.J."/>
            <person name="Karaoz U."/>
            <person name="Brodie E.L."/>
            <person name="Williams K.H."/>
            <person name="Hubbard S.S."/>
            <person name="Banfield J.F."/>
        </authorList>
    </citation>
    <scope>NUCLEOTIDE SEQUENCE [LARGE SCALE GENOMIC DNA]</scope>
</reference>
<evidence type="ECO:0000313" key="3">
    <source>
        <dbReference type="Proteomes" id="UP000178367"/>
    </source>
</evidence>
<dbReference type="AlphaFoldDB" id="A0A1F5SKZ6"/>
<gene>
    <name evidence="2" type="ORF">A2227_02190</name>
</gene>
<dbReference type="Proteomes" id="UP000178367">
    <property type="component" value="Unassembled WGS sequence"/>
</dbReference>
<comment type="caution">
    <text evidence="2">The sequence shown here is derived from an EMBL/GenBank/DDBJ whole genome shotgun (WGS) entry which is preliminary data.</text>
</comment>
<accession>A0A1F5SKZ6</accession>
<sequence length="92" mass="9475">MTNTYLPAKIKSSGLKPEYFKRFNLKGERKEVMAEEEKKGGCPGNCHQGGNCGQDGCDGTQKKDGSAGRCGGGGCPGGGCPGQKGGRDPHGN</sequence>
<evidence type="ECO:0000256" key="1">
    <source>
        <dbReference type="SAM" id="MobiDB-lite"/>
    </source>
</evidence>
<organism evidence="2 3">
    <name type="scientific">Candidatus Falkowbacteria bacterium RIFOXYA2_FULL_47_19</name>
    <dbReference type="NCBI Taxonomy" id="1797994"/>
    <lineage>
        <taxon>Bacteria</taxon>
        <taxon>Candidatus Falkowiibacteriota</taxon>
    </lineage>
</organism>
<dbReference type="EMBL" id="MFGB01000008">
    <property type="protein sequence ID" value="OGF27408.1"/>
    <property type="molecule type" value="Genomic_DNA"/>
</dbReference>
<feature type="compositionally biased region" description="Gly residues" evidence="1">
    <location>
        <begin position="68"/>
        <end position="84"/>
    </location>
</feature>